<organism evidence="2 3">
    <name type="scientific">Saponaria officinalis</name>
    <name type="common">Common soapwort</name>
    <name type="synonym">Lychnis saponaria</name>
    <dbReference type="NCBI Taxonomy" id="3572"/>
    <lineage>
        <taxon>Eukaryota</taxon>
        <taxon>Viridiplantae</taxon>
        <taxon>Streptophyta</taxon>
        <taxon>Embryophyta</taxon>
        <taxon>Tracheophyta</taxon>
        <taxon>Spermatophyta</taxon>
        <taxon>Magnoliopsida</taxon>
        <taxon>eudicotyledons</taxon>
        <taxon>Gunneridae</taxon>
        <taxon>Pentapetalae</taxon>
        <taxon>Caryophyllales</taxon>
        <taxon>Caryophyllaceae</taxon>
        <taxon>Caryophylleae</taxon>
        <taxon>Saponaria</taxon>
    </lineage>
</organism>
<dbReference type="Proteomes" id="UP001443914">
    <property type="component" value="Unassembled WGS sequence"/>
</dbReference>
<evidence type="ECO:0000313" key="3">
    <source>
        <dbReference type="Proteomes" id="UP001443914"/>
    </source>
</evidence>
<accession>A0AAW1IIU8</accession>
<feature type="compositionally biased region" description="Polar residues" evidence="1">
    <location>
        <begin position="72"/>
        <end position="82"/>
    </location>
</feature>
<dbReference type="EMBL" id="JBDFQZ010000009">
    <property type="protein sequence ID" value="KAK9689695.1"/>
    <property type="molecule type" value="Genomic_DNA"/>
</dbReference>
<reference evidence="2" key="1">
    <citation type="submission" date="2024-03" db="EMBL/GenBank/DDBJ databases">
        <title>WGS assembly of Saponaria officinalis var. Norfolk2.</title>
        <authorList>
            <person name="Jenkins J."/>
            <person name="Shu S."/>
            <person name="Grimwood J."/>
            <person name="Barry K."/>
            <person name="Goodstein D."/>
            <person name="Schmutz J."/>
            <person name="Leebens-Mack J."/>
            <person name="Osbourn A."/>
        </authorList>
    </citation>
    <scope>NUCLEOTIDE SEQUENCE [LARGE SCALE GENOMIC DNA]</scope>
    <source>
        <strain evidence="2">JIC</strain>
    </source>
</reference>
<feature type="compositionally biased region" description="Basic and acidic residues" evidence="1">
    <location>
        <begin position="11"/>
        <end position="27"/>
    </location>
</feature>
<protein>
    <submittedName>
        <fullName evidence="2">Uncharacterized protein</fullName>
    </submittedName>
</protein>
<sequence>MNSINRVHSFISREGEIRNSERNKGERNSQQILSGNQPTSSQQAQQIRAACSRNSKSNSTFEGDSSHHDPPKNTNTNYARSASTHRTCTTHHRNTLITWSTHTLDTR</sequence>
<feature type="region of interest" description="Disordered" evidence="1">
    <location>
        <begin position="1"/>
        <end position="94"/>
    </location>
</feature>
<feature type="compositionally biased region" description="Polar residues" evidence="1">
    <location>
        <begin position="28"/>
        <end position="63"/>
    </location>
</feature>
<name>A0AAW1IIU8_SAPOF</name>
<keyword evidence="3" id="KW-1185">Reference proteome</keyword>
<comment type="caution">
    <text evidence="2">The sequence shown here is derived from an EMBL/GenBank/DDBJ whole genome shotgun (WGS) entry which is preliminary data.</text>
</comment>
<evidence type="ECO:0000313" key="2">
    <source>
        <dbReference type="EMBL" id="KAK9689695.1"/>
    </source>
</evidence>
<dbReference type="AlphaFoldDB" id="A0AAW1IIU8"/>
<proteinExistence type="predicted"/>
<gene>
    <name evidence="2" type="ORF">RND81_09G075700</name>
</gene>
<evidence type="ECO:0000256" key="1">
    <source>
        <dbReference type="SAM" id="MobiDB-lite"/>
    </source>
</evidence>